<dbReference type="Proteomes" id="UP000664096">
    <property type="component" value="Unassembled WGS sequence"/>
</dbReference>
<sequence>MKTAFEVKVPLNNSRRRAAAKTLLAAAAVFLFSCDQSVADEKVYSFGVVPQQSATRLAQVWVPFLEALGRETGMKLKFTTAKDIPTFEACLAAKAYDFAYMNPYHYTVVHETAGYQAFAHQSEKKLTGLLVTRADSPIDDLKDLNKAEIAFPSPAAFGASVLPRAELTAQNVDFKPRYVKSHDSVYRAVALGLVPAGGGVVRTFGNIPQDLREQLRVFYKTGQYTPHAFAASPAVDPVDRGHVAEAMLAMRDDGVLKPLGMSGFVSADDSSWDDIRALNLTSGQTEIATVGEQTCHSN</sequence>
<dbReference type="PROSITE" id="PS51257">
    <property type="entry name" value="PROKAR_LIPOPROTEIN"/>
    <property type="match status" value="1"/>
</dbReference>
<organism evidence="1 2">
    <name type="scientific">Roseibium aggregatum</name>
    <dbReference type="NCBI Taxonomy" id="187304"/>
    <lineage>
        <taxon>Bacteria</taxon>
        <taxon>Pseudomonadati</taxon>
        <taxon>Pseudomonadota</taxon>
        <taxon>Alphaproteobacteria</taxon>
        <taxon>Hyphomicrobiales</taxon>
        <taxon>Stappiaceae</taxon>
        <taxon>Roseibium</taxon>
    </lineage>
</organism>
<dbReference type="PANTHER" id="PTHR30024">
    <property type="entry name" value="ALIPHATIC SULFONATES-BINDING PROTEIN-RELATED"/>
    <property type="match status" value="1"/>
</dbReference>
<evidence type="ECO:0000313" key="2">
    <source>
        <dbReference type="Proteomes" id="UP000664096"/>
    </source>
</evidence>
<dbReference type="SUPFAM" id="SSF53850">
    <property type="entry name" value="Periplasmic binding protein-like II"/>
    <property type="match status" value="1"/>
</dbReference>
<dbReference type="RefSeq" id="WP_207141931.1">
    <property type="nucleotide sequence ID" value="NZ_JAEKJZ010000003.1"/>
</dbReference>
<gene>
    <name evidence="1" type="ORF">JF539_17235</name>
</gene>
<dbReference type="EMBL" id="JAEKJZ010000003">
    <property type="protein sequence ID" value="MBN9672099.1"/>
    <property type="molecule type" value="Genomic_DNA"/>
</dbReference>
<dbReference type="Pfam" id="PF12974">
    <property type="entry name" value="Phosphonate-bd"/>
    <property type="match status" value="1"/>
</dbReference>
<reference evidence="1" key="1">
    <citation type="submission" date="2020-12" db="EMBL/GenBank/DDBJ databases">
        <title>Oil enriched cultivation method for isolating marine PHA-producing bacteria.</title>
        <authorList>
            <person name="Zheng W."/>
            <person name="Yu S."/>
            <person name="Huang Y."/>
        </authorList>
    </citation>
    <scope>NUCLEOTIDE SEQUENCE</scope>
    <source>
        <strain evidence="1">SY-2-12</strain>
    </source>
</reference>
<dbReference type="PANTHER" id="PTHR30024:SF17">
    <property type="entry name" value="SOLUTE-BINDING PROTEIN FAMILY 3_N-TERMINAL DOMAIN-CONTAINING PROTEIN"/>
    <property type="match status" value="1"/>
</dbReference>
<comment type="caution">
    <text evidence="1">The sequence shown here is derived from an EMBL/GenBank/DDBJ whole genome shotgun (WGS) entry which is preliminary data.</text>
</comment>
<evidence type="ECO:0000313" key="1">
    <source>
        <dbReference type="EMBL" id="MBN9672099.1"/>
    </source>
</evidence>
<dbReference type="AlphaFoldDB" id="A0A939EIA0"/>
<proteinExistence type="predicted"/>
<name>A0A939EIA0_9HYPH</name>
<protein>
    <submittedName>
        <fullName evidence="1">Phosphate/phosphite/phosphonate ABC transporter substrate-binding protein</fullName>
    </submittedName>
</protein>
<dbReference type="Gene3D" id="3.40.190.10">
    <property type="entry name" value="Periplasmic binding protein-like II"/>
    <property type="match status" value="2"/>
</dbReference>
<accession>A0A939EIA0</accession>